<dbReference type="STRING" id="27342.A0A0H2SIS7"/>
<organism evidence="1 2">
    <name type="scientific">Schizopora paradoxa</name>
    <dbReference type="NCBI Taxonomy" id="27342"/>
    <lineage>
        <taxon>Eukaryota</taxon>
        <taxon>Fungi</taxon>
        <taxon>Dikarya</taxon>
        <taxon>Basidiomycota</taxon>
        <taxon>Agaricomycotina</taxon>
        <taxon>Agaricomycetes</taxon>
        <taxon>Hymenochaetales</taxon>
        <taxon>Schizoporaceae</taxon>
        <taxon>Schizopora</taxon>
    </lineage>
</organism>
<proteinExistence type="predicted"/>
<sequence>MQQFLYPASHEFEKLTTDAINTKIARHSSCTACDAACSGLRPSPIVTVVADDSEELIGSGDVQYLSECACGHGLQEHEADEGLLGRDEYIRRARVSIRLDELLSVSFVVFLHPPCRDS</sequence>
<evidence type="ECO:0000313" key="1">
    <source>
        <dbReference type="EMBL" id="KLO16966.1"/>
    </source>
</evidence>
<dbReference type="OrthoDB" id="128536at2759"/>
<evidence type="ECO:0000313" key="2">
    <source>
        <dbReference type="Proteomes" id="UP000053477"/>
    </source>
</evidence>
<name>A0A0H2SIS7_9AGAM</name>
<dbReference type="InParanoid" id="A0A0H2SIS7"/>
<dbReference type="Proteomes" id="UP000053477">
    <property type="component" value="Unassembled WGS sequence"/>
</dbReference>
<keyword evidence="2" id="KW-1185">Reference proteome</keyword>
<gene>
    <name evidence="1" type="ORF">SCHPADRAFT_192365</name>
</gene>
<dbReference type="EMBL" id="KQ085910">
    <property type="protein sequence ID" value="KLO16966.1"/>
    <property type="molecule type" value="Genomic_DNA"/>
</dbReference>
<accession>A0A0H2SIS7</accession>
<reference evidence="1 2" key="1">
    <citation type="submission" date="2015-04" db="EMBL/GenBank/DDBJ databases">
        <title>Complete genome sequence of Schizopora paradoxa KUC8140, a cosmopolitan wood degrader in East Asia.</title>
        <authorList>
            <consortium name="DOE Joint Genome Institute"/>
            <person name="Min B."/>
            <person name="Park H."/>
            <person name="Jang Y."/>
            <person name="Kim J.-J."/>
            <person name="Kim K.H."/>
            <person name="Pangilinan J."/>
            <person name="Lipzen A."/>
            <person name="Riley R."/>
            <person name="Grigoriev I.V."/>
            <person name="Spatafora J.W."/>
            <person name="Choi I.-G."/>
        </authorList>
    </citation>
    <scope>NUCLEOTIDE SEQUENCE [LARGE SCALE GENOMIC DNA]</scope>
    <source>
        <strain evidence="1 2">KUC8140</strain>
    </source>
</reference>
<protein>
    <submittedName>
        <fullName evidence="1">Uncharacterized protein</fullName>
    </submittedName>
</protein>
<dbReference type="AlphaFoldDB" id="A0A0H2SIS7"/>